<evidence type="ECO:0000313" key="2">
    <source>
        <dbReference type="EMBL" id="KZM26289.1"/>
    </source>
</evidence>
<feature type="region of interest" description="Disordered" evidence="1">
    <location>
        <begin position="16"/>
        <end position="102"/>
    </location>
</feature>
<reference evidence="2 3" key="1">
    <citation type="journal article" date="2016" name="Sci. Rep.">
        <title>Draft genome sequencing and secretome analysis of fungal phytopathogen Ascochyta rabiei provides insight into the necrotrophic effector repertoire.</title>
        <authorList>
            <person name="Verma S."/>
            <person name="Gazara R.K."/>
            <person name="Nizam S."/>
            <person name="Parween S."/>
            <person name="Chattopadhyay D."/>
            <person name="Verma P.K."/>
        </authorList>
    </citation>
    <scope>NUCLEOTIDE SEQUENCE [LARGE SCALE GENOMIC DNA]</scope>
    <source>
        <strain evidence="2 3">ArDII</strain>
    </source>
</reference>
<proteinExistence type="predicted"/>
<protein>
    <submittedName>
        <fullName evidence="2">Uncharacterized protein</fullName>
    </submittedName>
</protein>
<accession>A0A163JD88</accession>
<evidence type="ECO:0000313" key="3">
    <source>
        <dbReference type="Proteomes" id="UP000076837"/>
    </source>
</evidence>
<dbReference type="AlphaFoldDB" id="A0A163JD88"/>
<comment type="caution">
    <text evidence="2">The sequence shown here is derived from an EMBL/GenBank/DDBJ whole genome shotgun (WGS) entry which is preliminary data.</text>
</comment>
<feature type="compositionally biased region" description="Polar residues" evidence="1">
    <location>
        <begin position="50"/>
        <end position="67"/>
    </location>
</feature>
<keyword evidence="3" id="KW-1185">Reference proteome</keyword>
<evidence type="ECO:0000256" key="1">
    <source>
        <dbReference type="SAM" id="MobiDB-lite"/>
    </source>
</evidence>
<organism evidence="2 3">
    <name type="scientific">Didymella rabiei</name>
    <name type="common">Chickpea ascochyta blight fungus</name>
    <name type="synonym">Mycosphaerella rabiei</name>
    <dbReference type="NCBI Taxonomy" id="5454"/>
    <lineage>
        <taxon>Eukaryota</taxon>
        <taxon>Fungi</taxon>
        <taxon>Dikarya</taxon>
        <taxon>Ascomycota</taxon>
        <taxon>Pezizomycotina</taxon>
        <taxon>Dothideomycetes</taxon>
        <taxon>Pleosporomycetidae</taxon>
        <taxon>Pleosporales</taxon>
        <taxon>Pleosporineae</taxon>
        <taxon>Didymellaceae</taxon>
        <taxon>Ascochyta</taxon>
    </lineage>
</organism>
<gene>
    <name evidence="2" type="ORF">ST47_g2597</name>
</gene>
<name>A0A163JD88_DIDRA</name>
<sequence length="121" mass="12803">MLQSIRHLFRRCALSSPAAELHTSTTTTASSPPGAVQAQPKWAAKGGRPSAQSRTLRPENCTVQRQGLTGDPQAAGTPLSAAQQWPDHARVESRGGLPDEAVLPKQKAPCRPIMDLVSAVS</sequence>
<dbReference type="Proteomes" id="UP000076837">
    <property type="component" value="Unassembled WGS sequence"/>
</dbReference>
<dbReference type="EMBL" id="JYNV01000110">
    <property type="protein sequence ID" value="KZM26289.1"/>
    <property type="molecule type" value="Genomic_DNA"/>
</dbReference>